<dbReference type="Proteomes" id="UP000199213">
    <property type="component" value="Unassembled WGS sequence"/>
</dbReference>
<dbReference type="InterPro" id="IPR020845">
    <property type="entry name" value="AMP-binding_CS"/>
</dbReference>
<dbReference type="PANTHER" id="PTHR43775">
    <property type="entry name" value="FATTY ACID SYNTHASE"/>
    <property type="match status" value="1"/>
</dbReference>
<dbReference type="CDD" id="cd12114">
    <property type="entry name" value="A_NRPS_TlmIV_like"/>
    <property type="match status" value="1"/>
</dbReference>
<dbReference type="SMART" id="SM00827">
    <property type="entry name" value="PKS_AT"/>
    <property type="match status" value="1"/>
</dbReference>
<dbReference type="Gene3D" id="1.10.1200.10">
    <property type="entry name" value="ACP-like"/>
    <property type="match status" value="1"/>
</dbReference>
<feature type="domain" description="Ketosynthase family 3 (KS3)" evidence="17">
    <location>
        <begin position="7"/>
        <end position="434"/>
    </location>
</feature>
<dbReference type="InterPro" id="IPR014031">
    <property type="entry name" value="Ketoacyl_synth_C"/>
</dbReference>
<dbReference type="Gene3D" id="2.30.38.10">
    <property type="entry name" value="Luciferase, Domain 3"/>
    <property type="match status" value="1"/>
</dbReference>
<dbReference type="PROSITE" id="PS00012">
    <property type="entry name" value="PHOSPHOPANTETHEINE"/>
    <property type="match status" value="2"/>
</dbReference>
<evidence type="ECO:0000313" key="19">
    <source>
        <dbReference type="Proteomes" id="UP000199213"/>
    </source>
</evidence>
<dbReference type="InterPro" id="IPR018201">
    <property type="entry name" value="Ketoacyl_synth_AS"/>
</dbReference>
<dbReference type="Gene3D" id="3.30.559.10">
    <property type="entry name" value="Chloramphenicol acetyltransferase-like domain"/>
    <property type="match status" value="2"/>
</dbReference>
<dbReference type="InterPro" id="IPR020806">
    <property type="entry name" value="PKS_PP-bd"/>
</dbReference>
<dbReference type="SMART" id="SM00825">
    <property type="entry name" value="PKS_KS"/>
    <property type="match status" value="1"/>
</dbReference>
<evidence type="ECO:0000256" key="6">
    <source>
        <dbReference type="ARBA" id="ARBA00022553"/>
    </source>
</evidence>
<feature type="region of interest" description="Disordered" evidence="15">
    <location>
        <begin position="911"/>
        <end position="930"/>
    </location>
</feature>
<dbReference type="InterPro" id="IPR009081">
    <property type="entry name" value="PP-bd_ACP"/>
</dbReference>
<dbReference type="InterPro" id="IPR057737">
    <property type="entry name" value="Condensation_MtbB-like"/>
</dbReference>
<evidence type="ECO:0000256" key="11">
    <source>
        <dbReference type="ARBA" id="ARBA00023268"/>
    </source>
</evidence>
<dbReference type="Gene3D" id="3.40.50.980">
    <property type="match status" value="2"/>
</dbReference>
<keyword evidence="7" id="KW-0436">Ligase</keyword>
<dbReference type="GO" id="GO:0031177">
    <property type="term" value="F:phosphopantetheine binding"/>
    <property type="evidence" value="ECO:0007669"/>
    <property type="project" value="InterPro"/>
</dbReference>
<dbReference type="OrthoDB" id="5478077at2"/>
<evidence type="ECO:0000256" key="3">
    <source>
        <dbReference type="ARBA" id="ARBA00007380"/>
    </source>
</evidence>
<keyword evidence="11" id="KW-0511">Multifunctional enzyme</keyword>
<dbReference type="Gene3D" id="3.40.47.10">
    <property type="match status" value="1"/>
</dbReference>
<evidence type="ECO:0000256" key="15">
    <source>
        <dbReference type="SAM" id="MobiDB-lite"/>
    </source>
</evidence>
<dbReference type="Pfam" id="PF00668">
    <property type="entry name" value="Condensation"/>
    <property type="match status" value="2"/>
</dbReference>
<dbReference type="PRINTS" id="PR00154">
    <property type="entry name" value="AMPBINDING"/>
</dbReference>
<dbReference type="InterPro" id="IPR025110">
    <property type="entry name" value="AMP-bd_C"/>
</dbReference>
<dbReference type="NCBIfam" id="TIGR01733">
    <property type="entry name" value="AA-adenyl-dom"/>
    <property type="match status" value="1"/>
</dbReference>
<dbReference type="EMBL" id="FNFM01000012">
    <property type="protein sequence ID" value="SDK75250.1"/>
    <property type="molecule type" value="Genomic_DNA"/>
</dbReference>
<dbReference type="SMART" id="SM00823">
    <property type="entry name" value="PKS_PP"/>
    <property type="match status" value="2"/>
</dbReference>
<dbReference type="FunFam" id="3.40.50.980:FF:000001">
    <property type="entry name" value="Non-ribosomal peptide synthetase"/>
    <property type="match status" value="1"/>
</dbReference>
<dbReference type="FunFam" id="3.40.47.10:FF:000042">
    <property type="entry name" value="Polyketide synthase Pks13"/>
    <property type="match status" value="1"/>
</dbReference>
<dbReference type="SUPFAM" id="SSF47336">
    <property type="entry name" value="ACP-like"/>
    <property type="match status" value="2"/>
</dbReference>
<dbReference type="InterPro" id="IPR050091">
    <property type="entry name" value="PKS_NRPS_Biosynth_Enz"/>
</dbReference>
<keyword evidence="10" id="KW-0443">Lipid metabolism</keyword>
<feature type="domain" description="Carrier" evidence="16">
    <location>
        <begin position="929"/>
        <end position="1004"/>
    </location>
</feature>
<reference evidence="19" key="1">
    <citation type="submission" date="2016-10" db="EMBL/GenBank/DDBJ databases">
        <authorList>
            <person name="Varghese N."/>
            <person name="Submissions S."/>
        </authorList>
    </citation>
    <scope>NUCLEOTIDE SEQUENCE [LARGE SCALE GENOMIC DNA]</scope>
    <source>
        <strain evidence="19">DSM 45460</strain>
    </source>
</reference>
<keyword evidence="9" id="KW-0276">Fatty acid metabolism</keyword>
<dbReference type="InterPro" id="IPR001242">
    <property type="entry name" value="Condensation_dom"/>
</dbReference>
<comment type="similarity">
    <text evidence="13">In the C-terminal section; belongs to the NRP synthetase family.</text>
</comment>
<dbReference type="InterPro" id="IPR023213">
    <property type="entry name" value="CAT-like_dom_sf"/>
</dbReference>
<dbReference type="FunFam" id="1.10.1200.10:FF:000016">
    <property type="entry name" value="Non-ribosomal peptide synthase"/>
    <property type="match status" value="1"/>
</dbReference>
<dbReference type="InterPro" id="IPR016039">
    <property type="entry name" value="Thiolase-like"/>
</dbReference>
<dbReference type="CDD" id="cd00833">
    <property type="entry name" value="PKS"/>
    <property type="match status" value="1"/>
</dbReference>
<sequence>MTSTDLSNDIAVIGMAGRFPGARDLNQFWRNLRDGVESITFFEDEQLLAHGVPQEHLDAPNYIRAASVLEDFDRFDAPFFGYNAREAAILDPQQRLFLENAWAALEDAGHTAAGFDGSIGVYAAANLSTYLMANLTAGRGLPPGGDSLELVIANDKDYVASRTAYKLDVDGPAVCVQTACSSSLTAVHTAAQALLGFECDMALAGGVTLRCPQHAGYFHREGMIFAADGHCRPFDSRASGTVAGNGVGTVVLKRLDDALADGDHIEAVIKGSAVNNDGAAKIGYTAPSVQGQAQVVAAALGVAEIDPATITAIEAHGTGTLLGDPIEVRALDEVFRTAGSAPADCALGSVKGNIGHLDSTAGVTGLIKAILQLRHCELAPSINFTEANPEIDFDATPLHVNTASRKWTSDVGPRRIGVSSFGIGGTNAHLVLEEAPTESASPQPQRDVQVVTLSARTGQALDEYSTALAEALEQGDRHELADVAHTLQTGRADFEHRRILVARDRADAADALRHADPGRVTTQTPTAEPRVVLLFPGQGTQYPNMGLQLYRTESVFRSCVDRCAELLTAELGFDLRDVLFPLERGATDTDEVAARLESTEIAQPALFTIEYALAELLQSWGVRADAMVGHSVGEITAACRAGVLGLNDALRLVAARGALMGNLPTGSMLSVGLPERQLRSRLPEGLALAAVNADELCVISGEHEDVAEFKRLMESEEVPTRELRTSHAFHSAMMEPILEPFAAELAELRFHPPQLPYTSNSTGQWVTADQATDPNYWVRHVRETVRFGDGIARASESGPTVMLEVGPGNTLGTLARACGLGSGHTIVPSLPGPGENPAEQEFLLHSLGRLWLAGYQLDWTALHPERRRRVALPTYPFEKRRYWIEPAHGTGPAGDPAADIEVADDTDNNDGLVLDTVDPRPAVSTDYEAPRDEREQHIARIWQDMLGVGPIGAHDPFVELGGHSLLAARVLARINTELGAEITPRALFETPTVAGLAATIAESSVTTGTHEVGLPAATVDPDNLYEPFPLTEIQQAQWIGRMGSFNVGDVAAHAYWEVDLDGIDLDKLEGAFNELLDRHTMLRAVIQSDGNQRILPDVGPYRFEKLDLRQQTDEQCESALDELRERLSHEVRDSSTWPLFDIRVSLLPQGGARLHLGFDLLIADIGSLRILMRDWRKIYQHGPDELAPLSLSFRDYALAASRIRETPLYQRSLTYWRERVRDLPAGPDLPLATAPASLTRTEFTARRAVVDRARWDAFVAHAARHGATASAALLAVYAHVLATWARDPRFTLNVTLTNRLEVHDEVSELVGEFASFDLLPVDLAGGPGIGAVARGLQEQAWQDLEYRYLNGVEILREMARRDGGTSGAAMPVVFTSTLVQQTEPGDESMFGWLGEMTHEIAQTPQVWMDAGVLEVAEGMQLSWHGVKQLFPAGVLDDMFEQFRDLVLALSEDESMFDRDPGALLPAHQRELIDTVNDTAGPVPRGLLFTPLVEQATRHPERVAVIEPDRELTFGELYRHACRIGRRLRELGVGPNQLVAVAADKSCEQLVAALGVLLAGGAYLPVDPDLPVERQDHLLEHGQTRIVLTRADGPDREWPEGVRGISVDLAVETPDEDAPEPVQQPDDLAYVIYTSGSTGNPKGVMLSHRAALNTLVDINERYAVGSDDRVLGLSSLSFDLSVWDVFGVLGAGGAVVLPEKEAGRSPDRWLRLVIEHRVTLWNSVPALMQMFADHLAGLKDPPHLPLRLALLSGDWIPIDLPDRLRAVGEGIEVISLGGATEAAVWSIHYPIGQVDRTWDSIPYGRPLRNQTVHVLDERLEECPVWTTGELYIGGTGVAEGYWRDPGRTAESFLTHPRSDRRLYRTGDLGRRLPDGDIEFLGREDFQVKIGGFRIELGEIESALLRCPGVHTAIAAAVGTDRHHRRLAAYLVPEAPAEQRDETTDQELSDLALRTVTDTLPNYMVPAAITVLDRLPLTANGKIDRNALPDPAAEDNEQEAETTTGPLAERLSSIIAESLGLDHVGANQNFFEIGGDSIKGIQIISLANAQGLEITPADLFQQPTIAALAAVLSERGVTAVDTDRARALTAHQHRIFERCPNEIPKGVHRLELDLDRGLTAQHGQQALTDLVQDHEALRQRFTRDDSGWSSTIVDTDPQACHLPPIDLAALPEQRREPAMRQMVAEMVDELDIVEGPLVKAALFDLGADSKRLVLLVHELAVDTVSWGTLTNELFPALRHDDHDDASDPSSSTDVSPRWPRPHLRQVEVTSASPHALDFDPSMSLSAADEPVQHIDGGLDEERTATLLDNAWKAYRMSPEEVCLAALVRAVGAETGGGPFVADVEYDLRDPDRARPEVGPYSGTAAVVVDLDDVTDVDSVLNRSKHGYRGGAGPAARCDETPETSILLRGVLRMSAQYADPDAEPPIPVCDSSLAVHPLILTPCLMANRLQLRLTTRIDEDTACRVSRALRQALVDIAEHCASPHAGGVSAADFPLADLDDAELAAFLTTFATDTNTDPASPTGGEEDE</sequence>
<evidence type="ECO:0000256" key="12">
    <source>
        <dbReference type="ARBA" id="ARBA00023315"/>
    </source>
</evidence>
<keyword evidence="8" id="KW-0808">Transferase</keyword>
<dbReference type="SUPFAM" id="SSF56801">
    <property type="entry name" value="Acetyl-CoA synthetase-like"/>
    <property type="match status" value="1"/>
</dbReference>
<dbReference type="SUPFAM" id="SSF55048">
    <property type="entry name" value="Probable ACP-binding domain of malonyl-CoA ACP transacylase"/>
    <property type="match status" value="1"/>
</dbReference>
<dbReference type="GO" id="GO:0016874">
    <property type="term" value="F:ligase activity"/>
    <property type="evidence" value="ECO:0007669"/>
    <property type="project" value="UniProtKB-KW"/>
</dbReference>
<dbReference type="Pfam" id="PF00109">
    <property type="entry name" value="ketoacyl-synt"/>
    <property type="match status" value="1"/>
</dbReference>
<evidence type="ECO:0000256" key="8">
    <source>
        <dbReference type="ARBA" id="ARBA00022679"/>
    </source>
</evidence>
<dbReference type="CDD" id="cd19535">
    <property type="entry name" value="Cyc_NRPS"/>
    <property type="match status" value="1"/>
</dbReference>
<comment type="cofactor">
    <cofactor evidence="1">
        <name>pantetheine 4'-phosphate</name>
        <dbReference type="ChEBI" id="CHEBI:47942"/>
    </cofactor>
</comment>
<evidence type="ECO:0000256" key="1">
    <source>
        <dbReference type="ARBA" id="ARBA00001957"/>
    </source>
</evidence>
<keyword evidence="5" id="KW-0596">Phosphopantetheine</keyword>
<dbReference type="GO" id="GO:0004315">
    <property type="term" value="F:3-oxoacyl-[acyl-carrier-protein] synthase activity"/>
    <property type="evidence" value="ECO:0007669"/>
    <property type="project" value="InterPro"/>
</dbReference>
<dbReference type="Pfam" id="PF00698">
    <property type="entry name" value="Acyl_transf_1"/>
    <property type="match status" value="1"/>
</dbReference>
<dbReference type="InterPro" id="IPR014030">
    <property type="entry name" value="Ketoacyl_synth_N"/>
</dbReference>
<dbReference type="InterPro" id="IPR036736">
    <property type="entry name" value="ACP-like_sf"/>
</dbReference>
<dbReference type="InterPro" id="IPR010071">
    <property type="entry name" value="AA_adenyl_dom"/>
</dbReference>
<dbReference type="SUPFAM" id="SSF52151">
    <property type="entry name" value="FabD/lysophospholipase-like"/>
    <property type="match status" value="1"/>
</dbReference>
<dbReference type="InterPro" id="IPR000873">
    <property type="entry name" value="AMP-dep_synth/lig_dom"/>
</dbReference>
<dbReference type="InterPro" id="IPR016036">
    <property type="entry name" value="Malonyl_transacylase_ACP-bd"/>
</dbReference>
<dbReference type="Pfam" id="PF16197">
    <property type="entry name" value="KAsynt_C_assoc"/>
    <property type="match status" value="1"/>
</dbReference>
<keyword evidence="12" id="KW-0012">Acyltransferase</keyword>
<dbReference type="InterPro" id="IPR020841">
    <property type="entry name" value="PKS_Beta-ketoAc_synthase_dom"/>
</dbReference>
<dbReference type="SUPFAM" id="SSF52777">
    <property type="entry name" value="CoA-dependent acyltransferases"/>
    <property type="match status" value="4"/>
</dbReference>
<evidence type="ECO:0000313" key="18">
    <source>
        <dbReference type="EMBL" id="SDK75250.1"/>
    </source>
</evidence>
<dbReference type="Gene3D" id="3.30.300.30">
    <property type="match status" value="1"/>
</dbReference>
<feature type="domain" description="Carrier" evidence="16">
    <location>
        <begin position="2000"/>
        <end position="2074"/>
    </location>
</feature>
<evidence type="ECO:0000256" key="9">
    <source>
        <dbReference type="ARBA" id="ARBA00022832"/>
    </source>
</evidence>
<name>A0A1G9EGH0_ACTMZ</name>
<dbReference type="FunFam" id="3.40.50.12780:FF:000012">
    <property type="entry name" value="Non-ribosomal peptide synthetase"/>
    <property type="match status" value="1"/>
</dbReference>
<dbReference type="GO" id="GO:0006633">
    <property type="term" value="P:fatty acid biosynthetic process"/>
    <property type="evidence" value="ECO:0007669"/>
    <property type="project" value="InterPro"/>
</dbReference>
<feature type="region of interest" description="Disordered" evidence="15">
    <location>
        <begin position="2238"/>
        <end position="2259"/>
    </location>
</feature>
<evidence type="ECO:0000256" key="5">
    <source>
        <dbReference type="ARBA" id="ARBA00022450"/>
    </source>
</evidence>
<dbReference type="Pfam" id="PF00501">
    <property type="entry name" value="AMP-binding"/>
    <property type="match status" value="1"/>
</dbReference>
<dbReference type="Gene3D" id="3.40.366.10">
    <property type="entry name" value="Malonyl-Coenzyme A Acyl Carrier Protein, domain 2"/>
    <property type="match status" value="1"/>
</dbReference>
<keyword evidence="6" id="KW-0597">Phosphoprotein</keyword>
<evidence type="ECO:0000259" key="17">
    <source>
        <dbReference type="PROSITE" id="PS52004"/>
    </source>
</evidence>
<dbReference type="FunFam" id="3.30.559.10:FF:000023">
    <property type="entry name" value="Non-ribosomal peptide synthetase"/>
    <property type="match status" value="1"/>
</dbReference>
<evidence type="ECO:0000256" key="13">
    <source>
        <dbReference type="ARBA" id="ARBA00029443"/>
    </source>
</evidence>
<dbReference type="Pfam" id="PF00550">
    <property type="entry name" value="PP-binding"/>
    <property type="match status" value="2"/>
</dbReference>
<dbReference type="InterPro" id="IPR020459">
    <property type="entry name" value="AMP-binding"/>
</dbReference>
<dbReference type="InterPro" id="IPR006162">
    <property type="entry name" value="Ppantetheine_attach_site"/>
</dbReference>
<dbReference type="SUPFAM" id="SSF53901">
    <property type="entry name" value="Thiolase-like"/>
    <property type="match status" value="1"/>
</dbReference>
<protein>
    <recommendedName>
        <fullName evidence="4">Phenyloxazoline synthase MbtB</fullName>
    </recommendedName>
    <alternativeName>
        <fullName evidence="14">Mycobactin synthetase protein B</fullName>
    </alternativeName>
</protein>
<dbReference type="InterPro" id="IPR029058">
    <property type="entry name" value="AB_hydrolase_fold"/>
</dbReference>
<evidence type="ECO:0000256" key="10">
    <source>
        <dbReference type="ARBA" id="ARBA00023098"/>
    </source>
</evidence>
<dbReference type="RefSeq" id="WP_092631162.1">
    <property type="nucleotide sequence ID" value="NZ_FNFM01000012.1"/>
</dbReference>
<dbReference type="PROSITE" id="PS00455">
    <property type="entry name" value="AMP_BINDING"/>
    <property type="match status" value="1"/>
</dbReference>
<evidence type="ECO:0000256" key="7">
    <source>
        <dbReference type="ARBA" id="ARBA00022598"/>
    </source>
</evidence>
<dbReference type="PANTHER" id="PTHR43775:SF51">
    <property type="entry name" value="INACTIVE PHENOLPHTHIOCEROL SYNTHESIS POLYKETIDE SYNTHASE TYPE I PKS1-RELATED"/>
    <property type="match status" value="1"/>
</dbReference>
<dbReference type="PROSITE" id="PS00606">
    <property type="entry name" value="KS3_1"/>
    <property type="match status" value="1"/>
</dbReference>
<dbReference type="Gene3D" id="3.30.70.3290">
    <property type="match status" value="1"/>
</dbReference>
<gene>
    <name evidence="18" type="ORF">SAMN04487820_11237</name>
</gene>
<keyword evidence="19" id="KW-1185">Reference proteome</keyword>
<dbReference type="Gene3D" id="3.30.559.30">
    <property type="entry name" value="Nonribosomal peptide synthetase, condensation domain"/>
    <property type="match status" value="2"/>
</dbReference>
<dbReference type="InterPro" id="IPR014043">
    <property type="entry name" value="Acyl_transferase_dom"/>
</dbReference>
<evidence type="ECO:0000256" key="4">
    <source>
        <dbReference type="ARBA" id="ARBA00016743"/>
    </source>
</evidence>
<proteinExistence type="inferred from homology"/>
<dbReference type="InterPro" id="IPR001227">
    <property type="entry name" value="Ac_transferase_dom_sf"/>
</dbReference>
<organism evidence="18 19">
    <name type="scientific">Actinopolyspora mzabensis</name>
    <dbReference type="NCBI Taxonomy" id="995066"/>
    <lineage>
        <taxon>Bacteria</taxon>
        <taxon>Bacillati</taxon>
        <taxon>Actinomycetota</taxon>
        <taxon>Actinomycetes</taxon>
        <taxon>Actinopolysporales</taxon>
        <taxon>Actinopolysporaceae</taxon>
        <taxon>Actinopolyspora</taxon>
    </lineage>
</organism>
<comment type="similarity">
    <text evidence="3">Belongs to the ATP-dependent AMP-binding enzyme family. MbtB subfamily.</text>
</comment>
<dbReference type="Gene3D" id="3.40.50.1820">
    <property type="entry name" value="alpha/beta hydrolase"/>
    <property type="match status" value="1"/>
</dbReference>
<evidence type="ECO:0000259" key="16">
    <source>
        <dbReference type="PROSITE" id="PS50075"/>
    </source>
</evidence>
<dbReference type="SMART" id="SM01294">
    <property type="entry name" value="PKS_PP_betabranch"/>
    <property type="match status" value="1"/>
</dbReference>
<dbReference type="Pfam" id="PF02801">
    <property type="entry name" value="Ketoacyl-synt_C"/>
    <property type="match status" value="1"/>
</dbReference>
<evidence type="ECO:0000256" key="14">
    <source>
        <dbReference type="ARBA" id="ARBA00033440"/>
    </source>
</evidence>
<evidence type="ECO:0000256" key="2">
    <source>
        <dbReference type="ARBA" id="ARBA00005102"/>
    </source>
</evidence>
<dbReference type="InterPro" id="IPR016035">
    <property type="entry name" value="Acyl_Trfase/lysoPLipase"/>
</dbReference>
<dbReference type="InterPro" id="IPR032821">
    <property type="entry name" value="PKS_assoc"/>
</dbReference>
<feature type="region of interest" description="Disordered" evidence="15">
    <location>
        <begin position="1981"/>
        <end position="2004"/>
    </location>
</feature>
<dbReference type="GO" id="GO:0004312">
    <property type="term" value="F:fatty acid synthase activity"/>
    <property type="evidence" value="ECO:0007669"/>
    <property type="project" value="TreeGrafter"/>
</dbReference>
<dbReference type="InterPro" id="IPR045851">
    <property type="entry name" value="AMP-bd_C_sf"/>
</dbReference>
<accession>A0A1G9EGH0</accession>
<dbReference type="Pfam" id="PF13193">
    <property type="entry name" value="AMP-binding_C"/>
    <property type="match status" value="1"/>
</dbReference>
<dbReference type="FunFam" id="3.30.559.30:FF:000006">
    <property type="entry name" value="Yersiniabactin polyketide/non-ribosomal peptide synthetase"/>
    <property type="match status" value="1"/>
</dbReference>
<dbReference type="PROSITE" id="PS50075">
    <property type="entry name" value="CARRIER"/>
    <property type="match status" value="2"/>
</dbReference>
<comment type="pathway">
    <text evidence="2">Siderophore biosynthesis; mycobactin biosynthesis.</text>
</comment>
<dbReference type="PROSITE" id="PS52004">
    <property type="entry name" value="KS3_2"/>
    <property type="match status" value="1"/>
</dbReference>
<dbReference type="GO" id="GO:0044550">
    <property type="term" value="P:secondary metabolite biosynthetic process"/>
    <property type="evidence" value="ECO:0007669"/>
    <property type="project" value="UniProtKB-ARBA"/>
</dbReference>